<proteinExistence type="predicted"/>
<sequence>MLPATKKGAFQIRIIEGVSAPEELAALKQFISRIYSEAGYVNSPYKNIDLDPWSTWFYVTLGDQILSAMRIVEKKPENFIPLEQAIKHNSIPQIRYALLEDNVADWNSVAFERTLNGAKAAKINFAVVANYCIKQGFDMVYGMYNPVLEGIQSIYLEAGARVSERFPGPVYFPGFELKGELALLQIVEISKTTLHQIAAKV</sequence>
<dbReference type="NCBIfam" id="NF047533">
    <property type="entry name" value="LBL_2463_fam"/>
    <property type="match status" value="1"/>
</dbReference>
<accession>A0A4V3JFC6</accession>
<organism evidence="1 2">
    <name type="scientific">Leptospira andrefontaineae</name>
    <dbReference type="NCBI Taxonomy" id="2484976"/>
    <lineage>
        <taxon>Bacteria</taxon>
        <taxon>Pseudomonadati</taxon>
        <taxon>Spirochaetota</taxon>
        <taxon>Spirochaetia</taxon>
        <taxon>Leptospirales</taxon>
        <taxon>Leptospiraceae</taxon>
        <taxon>Leptospira</taxon>
    </lineage>
</organism>
<reference evidence="1" key="1">
    <citation type="journal article" date="2019" name="PLoS Negl. Trop. Dis.">
        <title>Revisiting the worldwide diversity of Leptospira species in the environment.</title>
        <authorList>
            <person name="Vincent A.T."/>
            <person name="Schiettekatte O."/>
            <person name="Bourhy P."/>
            <person name="Veyrier F.J."/>
            <person name="Picardeau M."/>
        </authorList>
    </citation>
    <scope>NUCLEOTIDE SEQUENCE [LARGE SCALE GENOMIC DNA]</scope>
    <source>
        <strain evidence="1">201800301</strain>
    </source>
</reference>
<keyword evidence="2" id="KW-1185">Reference proteome</keyword>
<dbReference type="OrthoDB" id="344994at2"/>
<dbReference type="AlphaFoldDB" id="A0A4V3JFC6"/>
<dbReference type="Proteomes" id="UP000298097">
    <property type="component" value="Unassembled WGS sequence"/>
</dbReference>
<protein>
    <submittedName>
        <fullName evidence="1">Uncharacterized protein</fullName>
    </submittedName>
</protein>
<evidence type="ECO:0000313" key="1">
    <source>
        <dbReference type="EMBL" id="TGK36292.1"/>
    </source>
</evidence>
<evidence type="ECO:0000313" key="2">
    <source>
        <dbReference type="Proteomes" id="UP000298097"/>
    </source>
</evidence>
<name>A0A4V3JFC6_9LEPT</name>
<comment type="caution">
    <text evidence="1">The sequence shown here is derived from an EMBL/GenBank/DDBJ whole genome shotgun (WGS) entry which is preliminary data.</text>
</comment>
<gene>
    <name evidence="1" type="ORF">EHO65_18305</name>
</gene>
<dbReference type="Gene3D" id="3.40.630.30">
    <property type="match status" value="1"/>
</dbReference>
<dbReference type="EMBL" id="RQEY01000024">
    <property type="protein sequence ID" value="TGK36292.1"/>
    <property type="molecule type" value="Genomic_DNA"/>
</dbReference>